<evidence type="ECO:0000256" key="1">
    <source>
        <dbReference type="ARBA" id="ARBA00004571"/>
    </source>
</evidence>
<keyword evidence="7" id="KW-0732">Signal</keyword>
<dbReference type="InterPro" id="IPR039426">
    <property type="entry name" value="TonB-dep_rcpt-like"/>
</dbReference>
<reference evidence="8" key="1">
    <citation type="submission" date="2022-11" db="EMBL/GenBank/DDBJ databases">
        <title>Refractory cell wall polysaccharides provide important carbon source for microbial heterotrophs in the hadal ocean.</title>
        <authorList>
            <person name="Zhu X."/>
        </authorList>
    </citation>
    <scope>NUCLEOTIDE SEQUENCE</scope>
    <source>
        <strain evidence="8">MTRN7</strain>
    </source>
</reference>
<evidence type="ECO:0000256" key="3">
    <source>
        <dbReference type="ARBA" id="ARBA00022452"/>
    </source>
</evidence>
<comment type="caution">
    <text evidence="8">The sequence shown here is derived from an EMBL/GenBank/DDBJ whole genome shotgun (WGS) entry which is preliminary data.</text>
</comment>
<feature type="signal peptide" evidence="7">
    <location>
        <begin position="1"/>
        <end position="23"/>
    </location>
</feature>
<name>A0ABT4RZW2_9FLAO</name>
<evidence type="ECO:0000313" key="9">
    <source>
        <dbReference type="Proteomes" id="UP001149142"/>
    </source>
</evidence>
<dbReference type="Proteomes" id="UP001149142">
    <property type="component" value="Unassembled WGS sequence"/>
</dbReference>
<evidence type="ECO:0000256" key="2">
    <source>
        <dbReference type="ARBA" id="ARBA00022448"/>
    </source>
</evidence>
<dbReference type="SUPFAM" id="SSF56935">
    <property type="entry name" value="Porins"/>
    <property type="match status" value="1"/>
</dbReference>
<dbReference type="EMBL" id="JAPFGC010000002">
    <property type="protein sequence ID" value="MDA0177178.1"/>
    <property type="molecule type" value="Genomic_DNA"/>
</dbReference>
<protein>
    <submittedName>
        <fullName evidence="8">TonB-dependent receptor</fullName>
    </submittedName>
</protein>
<gene>
    <name evidence="8" type="ORF">OOZ35_06705</name>
</gene>
<dbReference type="InterPro" id="IPR036942">
    <property type="entry name" value="Beta-barrel_TonB_sf"/>
</dbReference>
<feature type="chain" id="PRO_5046704212" evidence="7">
    <location>
        <begin position="24"/>
        <end position="576"/>
    </location>
</feature>
<dbReference type="RefSeq" id="WP_106688284.1">
    <property type="nucleotide sequence ID" value="NZ_CAXQEU010000005.1"/>
</dbReference>
<keyword evidence="4" id="KW-0812">Transmembrane</keyword>
<keyword evidence="6" id="KW-0998">Cell outer membrane</keyword>
<evidence type="ECO:0000256" key="7">
    <source>
        <dbReference type="SAM" id="SignalP"/>
    </source>
</evidence>
<keyword evidence="5" id="KW-0472">Membrane</keyword>
<keyword evidence="3" id="KW-1134">Transmembrane beta strand</keyword>
<sequence>MFNNKKQIILLFLSLITTVMLFSQERDQDTINTDVIDVIKPYTPTVSDAFKVKETPTLDDAETGAKKEVQYNIFSFPVASTFTPAKGKAAVVDKAKKVKLYDNYASLGVGTYTTILGEVFLNHAIGRDQSLSAHIAHQSSQGDVEDVLTESGFSDSKLNLSYTNRGRDFTWTALGGFNYQTYNWYGLQQPTFDQTTADGLDVGHSFYTAHVGGDINFEDAIVNDGSVLFRRFGDDYSSGENRFKADVNGTFTIQDLDINTGVFVDYLSGSFDRDYYSPTELNYGNFQVGVNPKLQLKQDDLTVDLGLKAVYFNNTEASDSKFFIYPDIAASYKLVDEILIVFAGVKGGLIQNNYHDFAQENPFVSPNLFIVPTDQQYNAFGGLRGKLSSNTSYTISGRYQAEKNKALFVNNDVLATDQPYTYGNSFGVTYDNVNTFSVAGEVNVDVNRNFTLGLKAEYFTYDVNSEEEAWNLPDIEASLFLDYQIDDHWFAGANLFYVGERKDRAYLTTFPLISYQAITLDSYIDANAHVGYHVTDRWSVFAKANNIASQNYNKWQNTPVQGIQFLAGATYKFDFD</sequence>
<proteinExistence type="predicted"/>
<comment type="subcellular location">
    <subcellularLocation>
        <location evidence="1">Cell outer membrane</location>
        <topology evidence="1">Multi-pass membrane protein</topology>
    </subcellularLocation>
</comment>
<keyword evidence="8" id="KW-0675">Receptor</keyword>
<evidence type="ECO:0000256" key="4">
    <source>
        <dbReference type="ARBA" id="ARBA00022692"/>
    </source>
</evidence>
<organism evidence="8 9">
    <name type="scientific">Mesoflavibacter profundi</name>
    <dbReference type="NCBI Taxonomy" id="2708110"/>
    <lineage>
        <taxon>Bacteria</taxon>
        <taxon>Pseudomonadati</taxon>
        <taxon>Bacteroidota</taxon>
        <taxon>Flavobacteriia</taxon>
        <taxon>Flavobacteriales</taxon>
        <taxon>Flavobacteriaceae</taxon>
        <taxon>Mesoflavibacter</taxon>
    </lineage>
</organism>
<accession>A0ABT4RZW2</accession>
<dbReference type="PANTHER" id="PTHR30069">
    <property type="entry name" value="TONB-DEPENDENT OUTER MEMBRANE RECEPTOR"/>
    <property type="match status" value="1"/>
</dbReference>
<evidence type="ECO:0000256" key="6">
    <source>
        <dbReference type="ARBA" id="ARBA00023237"/>
    </source>
</evidence>
<keyword evidence="2" id="KW-0813">Transport</keyword>
<keyword evidence="9" id="KW-1185">Reference proteome</keyword>
<dbReference type="PANTHER" id="PTHR30069:SF40">
    <property type="entry name" value="TONB-DEPENDENT RECEPTOR NMB0964-RELATED"/>
    <property type="match status" value="1"/>
</dbReference>
<evidence type="ECO:0000313" key="8">
    <source>
        <dbReference type="EMBL" id="MDA0177178.1"/>
    </source>
</evidence>
<dbReference type="Gene3D" id="2.40.170.20">
    <property type="entry name" value="TonB-dependent receptor, beta-barrel domain"/>
    <property type="match status" value="1"/>
</dbReference>
<evidence type="ECO:0000256" key="5">
    <source>
        <dbReference type="ARBA" id="ARBA00023136"/>
    </source>
</evidence>